<keyword evidence="5 11" id="KW-0547">Nucleotide-binding</keyword>
<dbReference type="GO" id="GO:0005886">
    <property type="term" value="C:plasma membrane"/>
    <property type="evidence" value="ECO:0007669"/>
    <property type="project" value="UniProtKB-SubCell"/>
</dbReference>
<evidence type="ECO:0000256" key="9">
    <source>
        <dbReference type="ARBA" id="ARBA00023065"/>
    </source>
</evidence>
<evidence type="ECO:0000313" key="13">
    <source>
        <dbReference type="Proteomes" id="UP000451233"/>
    </source>
</evidence>
<dbReference type="Pfam" id="PF02669">
    <property type="entry name" value="KdpC"/>
    <property type="match status" value="1"/>
</dbReference>
<evidence type="ECO:0000256" key="3">
    <source>
        <dbReference type="ARBA" id="ARBA00022538"/>
    </source>
</evidence>
<evidence type="ECO:0000256" key="5">
    <source>
        <dbReference type="ARBA" id="ARBA00022741"/>
    </source>
</evidence>
<dbReference type="AlphaFoldDB" id="A0A7K1XSQ7"/>
<evidence type="ECO:0000256" key="7">
    <source>
        <dbReference type="ARBA" id="ARBA00022958"/>
    </source>
</evidence>
<evidence type="ECO:0000313" key="12">
    <source>
        <dbReference type="EMBL" id="MXV14043.1"/>
    </source>
</evidence>
<keyword evidence="8 11" id="KW-1133">Transmembrane helix</keyword>
<dbReference type="NCBIfam" id="TIGR00681">
    <property type="entry name" value="kdpC"/>
    <property type="match status" value="1"/>
</dbReference>
<keyword evidence="3 11" id="KW-0633">Potassium transport</keyword>
<evidence type="ECO:0000256" key="6">
    <source>
        <dbReference type="ARBA" id="ARBA00022840"/>
    </source>
</evidence>
<dbReference type="Proteomes" id="UP000451233">
    <property type="component" value="Unassembled WGS sequence"/>
</dbReference>
<comment type="similarity">
    <text evidence="11">Belongs to the KdpC family.</text>
</comment>
<dbReference type="EMBL" id="WVHS01000001">
    <property type="protein sequence ID" value="MXV14043.1"/>
    <property type="molecule type" value="Genomic_DNA"/>
</dbReference>
<dbReference type="PANTHER" id="PTHR30042:SF2">
    <property type="entry name" value="POTASSIUM-TRANSPORTING ATPASE KDPC SUBUNIT"/>
    <property type="match status" value="1"/>
</dbReference>
<dbReference type="GO" id="GO:0005524">
    <property type="term" value="F:ATP binding"/>
    <property type="evidence" value="ECO:0007669"/>
    <property type="project" value="UniProtKB-UniRule"/>
</dbReference>
<dbReference type="NCBIfam" id="NF001454">
    <property type="entry name" value="PRK00315.1"/>
    <property type="match status" value="1"/>
</dbReference>
<name>A0A7K1XSQ7_9SPHI</name>
<dbReference type="PIRSF" id="PIRSF001296">
    <property type="entry name" value="K_ATPase_KdpC"/>
    <property type="match status" value="1"/>
</dbReference>
<keyword evidence="1 11" id="KW-0813">Transport</keyword>
<comment type="subunit">
    <text evidence="11">The system is composed of three essential subunits: KdpA, KdpB and KdpC.</text>
</comment>
<keyword evidence="9 11" id="KW-0406">Ion transport</keyword>
<comment type="caution">
    <text evidence="12">The sequence shown here is derived from an EMBL/GenBank/DDBJ whole genome shotgun (WGS) entry which is preliminary data.</text>
</comment>
<evidence type="ECO:0000256" key="2">
    <source>
        <dbReference type="ARBA" id="ARBA00022475"/>
    </source>
</evidence>
<keyword evidence="10 11" id="KW-0472">Membrane</keyword>
<comment type="subcellular location">
    <subcellularLocation>
        <location evidence="11">Cell membrane</location>
        <topology evidence="11">Single-pass membrane protein</topology>
    </subcellularLocation>
</comment>
<evidence type="ECO:0000256" key="4">
    <source>
        <dbReference type="ARBA" id="ARBA00022692"/>
    </source>
</evidence>
<dbReference type="RefSeq" id="WP_160905052.1">
    <property type="nucleotide sequence ID" value="NZ_WVHS01000001.1"/>
</dbReference>
<comment type="function">
    <text evidence="11">Part of the high-affinity ATP-driven potassium transport (or Kdp) system, which catalyzes the hydrolysis of ATP coupled with the electrogenic transport of potassium into the cytoplasm. This subunit acts as a catalytic chaperone that increases the ATP-binding affinity of the ATP-hydrolyzing subunit KdpB by the formation of a transient KdpB/KdpC/ATP ternary complex.</text>
</comment>
<organism evidence="12 13">
    <name type="scientific">Hufsiella ginkgonis</name>
    <dbReference type="NCBI Taxonomy" id="2695274"/>
    <lineage>
        <taxon>Bacteria</taxon>
        <taxon>Pseudomonadati</taxon>
        <taxon>Bacteroidota</taxon>
        <taxon>Sphingobacteriia</taxon>
        <taxon>Sphingobacteriales</taxon>
        <taxon>Sphingobacteriaceae</taxon>
        <taxon>Hufsiella</taxon>
    </lineage>
</organism>
<dbReference type="InterPro" id="IPR003820">
    <property type="entry name" value="KdpC"/>
</dbReference>
<accession>A0A7K1XSQ7</accession>
<keyword evidence="6 11" id="KW-0067">ATP-binding</keyword>
<dbReference type="PANTHER" id="PTHR30042">
    <property type="entry name" value="POTASSIUM-TRANSPORTING ATPASE C CHAIN"/>
    <property type="match status" value="1"/>
</dbReference>
<evidence type="ECO:0000256" key="11">
    <source>
        <dbReference type="HAMAP-Rule" id="MF_00276"/>
    </source>
</evidence>
<evidence type="ECO:0000256" key="8">
    <source>
        <dbReference type="ARBA" id="ARBA00022989"/>
    </source>
</evidence>
<evidence type="ECO:0000256" key="1">
    <source>
        <dbReference type="ARBA" id="ARBA00022448"/>
    </source>
</evidence>
<dbReference type="HAMAP" id="MF_00276">
    <property type="entry name" value="KdpC"/>
    <property type="match status" value="1"/>
</dbReference>
<keyword evidence="7 11" id="KW-0630">Potassium</keyword>
<keyword evidence="4 11" id="KW-0812">Transmembrane</keyword>
<sequence>MKKYIIQSIRLTLVLMILLCVIYPLIVAFAGGFSKGNGGGEKVTKDGKVVGYARLGQSFTSPGYFWGRPSAVGYNAAGSAGSNKGPSNPDYLKDVASRIDTLLKYHPYAKRSDIPADLVTASGSGLDPNISVEGAKLQVKRIAEYRKLDEKTVSDLVEKNTTKPLFGLFGPSLVNLLGLNLSLDEVRIGNRE</sequence>
<feature type="transmembrane region" description="Helical" evidence="11">
    <location>
        <begin position="12"/>
        <end position="33"/>
    </location>
</feature>
<proteinExistence type="inferred from homology"/>
<protein>
    <recommendedName>
        <fullName evidence="11">Potassium-transporting ATPase KdpC subunit</fullName>
    </recommendedName>
    <alternativeName>
        <fullName evidence="11">ATP phosphohydrolase [potassium-transporting] C chain</fullName>
    </alternativeName>
    <alternativeName>
        <fullName evidence="11">Potassium-binding and translocating subunit C</fullName>
    </alternativeName>
    <alternativeName>
        <fullName evidence="11">Potassium-translocating ATPase C chain</fullName>
    </alternativeName>
</protein>
<dbReference type="GO" id="GO:0008556">
    <property type="term" value="F:P-type potassium transmembrane transporter activity"/>
    <property type="evidence" value="ECO:0007669"/>
    <property type="project" value="InterPro"/>
</dbReference>
<reference evidence="12 13" key="1">
    <citation type="submission" date="2019-11" db="EMBL/GenBank/DDBJ databases">
        <title>Pedobacter sp. HMF7056 Genome sequencing and assembly.</title>
        <authorList>
            <person name="Kang H."/>
            <person name="Kim H."/>
            <person name="Joh K."/>
        </authorList>
    </citation>
    <scope>NUCLEOTIDE SEQUENCE [LARGE SCALE GENOMIC DNA]</scope>
    <source>
        <strain evidence="12 13">HMF7056</strain>
    </source>
</reference>
<keyword evidence="13" id="KW-1185">Reference proteome</keyword>
<keyword evidence="2 11" id="KW-1003">Cell membrane</keyword>
<evidence type="ECO:0000256" key="10">
    <source>
        <dbReference type="ARBA" id="ARBA00023136"/>
    </source>
</evidence>
<gene>
    <name evidence="11 12" type="primary">kdpC</name>
    <name evidence="12" type="ORF">GS398_01930</name>
</gene>